<reference evidence="4" key="1">
    <citation type="submission" date="2017-02" db="UniProtKB">
        <authorList>
            <consortium name="WormBaseParasite"/>
        </authorList>
    </citation>
    <scope>IDENTIFICATION</scope>
</reference>
<keyword evidence="3" id="KW-1185">Reference proteome</keyword>
<keyword evidence="2" id="KW-0732">Signal</keyword>
<feature type="transmembrane region" description="Helical" evidence="1">
    <location>
        <begin position="76"/>
        <end position="92"/>
    </location>
</feature>
<evidence type="ECO:0000313" key="3">
    <source>
        <dbReference type="Proteomes" id="UP000050640"/>
    </source>
</evidence>
<feature type="signal peptide" evidence="2">
    <location>
        <begin position="1"/>
        <end position="17"/>
    </location>
</feature>
<dbReference type="Proteomes" id="UP000050640">
    <property type="component" value="Unplaced"/>
</dbReference>
<dbReference type="STRING" id="1147741.A0A0R3RL55"/>
<keyword evidence="1" id="KW-1133">Transmembrane helix</keyword>
<keyword evidence="1" id="KW-0812">Transmembrane</keyword>
<name>A0A0R3RL55_9BILA</name>
<feature type="chain" id="PRO_5006447601" evidence="2">
    <location>
        <begin position="18"/>
        <end position="208"/>
    </location>
</feature>
<keyword evidence="1" id="KW-0472">Membrane</keyword>
<dbReference type="AlphaFoldDB" id="A0A0R3RL55"/>
<feature type="transmembrane region" description="Helical" evidence="1">
    <location>
        <begin position="50"/>
        <end position="70"/>
    </location>
</feature>
<evidence type="ECO:0000313" key="4">
    <source>
        <dbReference type="WBParaSite" id="EEL_0000221401-mRNA-1"/>
    </source>
</evidence>
<sequence>MLLLLWFFSGFCALIEKDPKKIVTLSTISQIGFCFLSIGSGLQYVSYVHIISLFFIQIVILFLIFVLLFWFNYKFFSLWYIYAVCCSLGGALERSILYLVFIIILLVFFFGVFFILLVFFDFLLLLPYDIFVSNRYARFIYKFVLNFFYFDSFVIGVIRLFSFFFFIPSVLSGVKKWFVLWFCGIAPSIEFNCHNQPLSIKFLLITKL</sequence>
<feature type="transmembrane region" description="Helical" evidence="1">
    <location>
        <begin position="147"/>
        <end position="167"/>
    </location>
</feature>
<proteinExistence type="predicted"/>
<evidence type="ECO:0000256" key="2">
    <source>
        <dbReference type="SAM" id="SignalP"/>
    </source>
</evidence>
<accession>A0A0R3RL55</accession>
<dbReference type="WBParaSite" id="EEL_0000221401-mRNA-1">
    <property type="protein sequence ID" value="EEL_0000221401-mRNA-1"/>
    <property type="gene ID" value="EEL_0000221401"/>
</dbReference>
<feature type="transmembrane region" description="Helical" evidence="1">
    <location>
        <begin position="27"/>
        <end position="45"/>
    </location>
</feature>
<protein>
    <submittedName>
        <fullName evidence="4">NADH dehydrogenase subunit 2</fullName>
    </submittedName>
</protein>
<organism evidence="3 4">
    <name type="scientific">Elaeophora elaphi</name>
    <dbReference type="NCBI Taxonomy" id="1147741"/>
    <lineage>
        <taxon>Eukaryota</taxon>
        <taxon>Metazoa</taxon>
        <taxon>Ecdysozoa</taxon>
        <taxon>Nematoda</taxon>
        <taxon>Chromadorea</taxon>
        <taxon>Rhabditida</taxon>
        <taxon>Spirurina</taxon>
        <taxon>Spiruromorpha</taxon>
        <taxon>Filarioidea</taxon>
        <taxon>Onchocercidae</taxon>
        <taxon>Elaeophora</taxon>
    </lineage>
</organism>
<feature type="transmembrane region" description="Helical" evidence="1">
    <location>
        <begin position="99"/>
        <end position="127"/>
    </location>
</feature>
<evidence type="ECO:0000256" key="1">
    <source>
        <dbReference type="SAM" id="Phobius"/>
    </source>
</evidence>